<evidence type="ECO:0000256" key="8">
    <source>
        <dbReference type="ARBA" id="ARBA00022777"/>
    </source>
</evidence>
<dbReference type="GO" id="GO:0004674">
    <property type="term" value="F:protein serine/threonine kinase activity"/>
    <property type="evidence" value="ECO:0007669"/>
    <property type="project" value="UniProtKB-KW"/>
</dbReference>
<organism evidence="13 14">
    <name type="scientific">Calicophoron daubneyi</name>
    <name type="common">Rumen fluke</name>
    <name type="synonym">Paramphistomum daubneyi</name>
    <dbReference type="NCBI Taxonomy" id="300641"/>
    <lineage>
        <taxon>Eukaryota</taxon>
        <taxon>Metazoa</taxon>
        <taxon>Spiralia</taxon>
        <taxon>Lophotrochozoa</taxon>
        <taxon>Platyhelminthes</taxon>
        <taxon>Trematoda</taxon>
        <taxon>Digenea</taxon>
        <taxon>Plagiorchiida</taxon>
        <taxon>Pronocephalata</taxon>
        <taxon>Paramphistomoidea</taxon>
        <taxon>Paramphistomidae</taxon>
        <taxon>Calicophoron</taxon>
    </lineage>
</organism>
<accession>A0AAV2TFU2</accession>
<dbReference type="InterPro" id="IPR016024">
    <property type="entry name" value="ARM-type_fold"/>
</dbReference>
<dbReference type="InterPro" id="IPR011009">
    <property type="entry name" value="Kinase-like_dom_sf"/>
</dbReference>
<dbReference type="Proteomes" id="UP001497525">
    <property type="component" value="Unassembled WGS sequence"/>
</dbReference>
<feature type="compositionally biased region" description="Polar residues" evidence="11">
    <location>
        <begin position="1731"/>
        <end position="1743"/>
    </location>
</feature>
<dbReference type="Pfam" id="PF00400">
    <property type="entry name" value="WD40"/>
    <property type="match status" value="2"/>
</dbReference>
<dbReference type="PANTHER" id="PTHR17583:SF0">
    <property type="entry name" value="PHOSPHOINOSITIDE 3-KINASE REGULATORY SUBUNIT 4"/>
    <property type="match status" value="1"/>
</dbReference>
<comment type="caution">
    <text evidence="13">The sequence shown here is derived from an EMBL/GenBank/DDBJ whole genome shotgun (WGS) entry which is preliminary data.</text>
</comment>
<dbReference type="GO" id="GO:0016236">
    <property type="term" value="P:macroautophagy"/>
    <property type="evidence" value="ECO:0007669"/>
    <property type="project" value="InterPro"/>
</dbReference>
<feature type="repeat" description="WD" evidence="10">
    <location>
        <begin position="1757"/>
        <end position="1790"/>
    </location>
</feature>
<evidence type="ECO:0000256" key="5">
    <source>
        <dbReference type="ARBA" id="ARBA00022679"/>
    </source>
</evidence>
<dbReference type="PROSITE" id="PS00108">
    <property type="entry name" value="PROTEIN_KINASE_ST"/>
    <property type="match status" value="1"/>
</dbReference>
<dbReference type="InterPro" id="IPR036322">
    <property type="entry name" value="WD40_repeat_dom_sf"/>
</dbReference>
<feature type="compositionally biased region" description="Polar residues" evidence="11">
    <location>
        <begin position="339"/>
        <end position="357"/>
    </location>
</feature>
<dbReference type="PANTHER" id="PTHR17583">
    <property type="entry name" value="PHOSPHOINOSITIDE 3-KINASE REGULATORY SUBUNIT 4"/>
    <property type="match status" value="1"/>
</dbReference>
<dbReference type="Gene3D" id="2.130.10.10">
    <property type="entry name" value="YVTN repeat-like/Quinoprotein amine dehydrogenase"/>
    <property type="match status" value="2"/>
</dbReference>
<reference evidence="13" key="1">
    <citation type="submission" date="2024-06" db="EMBL/GenBank/DDBJ databases">
        <authorList>
            <person name="Liu X."/>
            <person name="Lenzi L."/>
            <person name="Haldenby T S."/>
            <person name="Uol C."/>
        </authorList>
    </citation>
    <scope>NUCLEOTIDE SEQUENCE</scope>
</reference>
<keyword evidence="4 10" id="KW-0853">WD repeat</keyword>
<dbReference type="GO" id="GO:0005770">
    <property type="term" value="C:late endosome"/>
    <property type="evidence" value="ECO:0007669"/>
    <property type="project" value="TreeGrafter"/>
</dbReference>
<keyword evidence="7" id="KW-0547">Nucleotide-binding</keyword>
<dbReference type="EC" id="2.7.11.1" evidence="2"/>
<feature type="region of interest" description="Disordered" evidence="11">
    <location>
        <begin position="278"/>
        <end position="358"/>
    </location>
</feature>
<evidence type="ECO:0000256" key="7">
    <source>
        <dbReference type="ARBA" id="ARBA00022741"/>
    </source>
</evidence>
<dbReference type="GO" id="GO:0005776">
    <property type="term" value="C:autophagosome"/>
    <property type="evidence" value="ECO:0007669"/>
    <property type="project" value="UniProtKB-SubCell"/>
</dbReference>
<evidence type="ECO:0000256" key="10">
    <source>
        <dbReference type="PROSITE-ProRule" id="PRU00221"/>
    </source>
</evidence>
<dbReference type="InterPro" id="IPR000719">
    <property type="entry name" value="Prot_kinase_dom"/>
</dbReference>
<dbReference type="PROSITE" id="PS50082">
    <property type="entry name" value="WD_REPEATS_2"/>
    <property type="match status" value="1"/>
</dbReference>
<evidence type="ECO:0000313" key="14">
    <source>
        <dbReference type="Proteomes" id="UP001497525"/>
    </source>
</evidence>
<keyword evidence="5" id="KW-0808">Transferase</keyword>
<keyword evidence="6" id="KW-0677">Repeat</keyword>
<keyword evidence="3" id="KW-0723">Serine/threonine-protein kinase</keyword>
<feature type="region of interest" description="Disordered" evidence="11">
    <location>
        <begin position="1731"/>
        <end position="1752"/>
    </location>
</feature>
<evidence type="ECO:0000256" key="2">
    <source>
        <dbReference type="ARBA" id="ARBA00012513"/>
    </source>
</evidence>
<dbReference type="GO" id="GO:0071561">
    <property type="term" value="C:nucleus-vacuole junction"/>
    <property type="evidence" value="ECO:0007669"/>
    <property type="project" value="TreeGrafter"/>
</dbReference>
<dbReference type="InterPro" id="IPR008271">
    <property type="entry name" value="Ser/Thr_kinase_AS"/>
</dbReference>
<dbReference type="SUPFAM" id="SSF48371">
    <property type="entry name" value="ARM repeat"/>
    <property type="match status" value="1"/>
</dbReference>
<keyword evidence="8" id="KW-0418">Kinase</keyword>
<dbReference type="PROSITE" id="PS50294">
    <property type="entry name" value="WD_REPEATS_REGION"/>
    <property type="match status" value="1"/>
</dbReference>
<dbReference type="Gene3D" id="1.10.510.10">
    <property type="entry name" value="Transferase(Phosphotransferase) domain 1"/>
    <property type="match status" value="2"/>
</dbReference>
<protein>
    <recommendedName>
        <fullName evidence="2">non-specific serine/threonine protein kinase</fullName>
        <ecNumber evidence="2">2.7.11.1</ecNumber>
    </recommendedName>
</protein>
<evidence type="ECO:0000259" key="12">
    <source>
        <dbReference type="PROSITE" id="PS50011"/>
    </source>
</evidence>
<dbReference type="GO" id="GO:0034271">
    <property type="term" value="C:phosphatidylinositol 3-kinase complex, class III, type I"/>
    <property type="evidence" value="ECO:0007669"/>
    <property type="project" value="TreeGrafter"/>
</dbReference>
<evidence type="ECO:0000256" key="9">
    <source>
        <dbReference type="ARBA" id="ARBA00022840"/>
    </source>
</evidence>
<dbReference type="SMART" id="SM00220">
    <property type="entry name" value="S_TKc"/>
    <property type="match status" value="1"/>
</dbReference>
<feature type="region of interest" description="Disordered" evidence="11">
    <location>
        <begin position="553"/>
        <end position="573"/>
    </location>
</feature>
<dbReference type="GO" id="GO:0045324">
    <property type="term" value="P:late endosome to vacuole transport"/>
    <property type="evidence" value="ECO:0007669"/>
    <property type="project" value="InterPro"/>
</dbReference>
<dbReference type="PROSITE" id="PS50011">
    <property type="entry name" value="PROTEIN_KINASE_DOM"/>
    <property type="match status" value="1"/>
</dbReference>
<evidence type="ECO:0000256" key="6">
    <source>
        <dbReference type="ARBA" id="ARBA00022737"/>
    </source>
</evidence>
<evidence type="ECO:0000256" key="11">
    <source>
        <dbReference type="SAM" id="MobiDB-lite"/>
    </source>
</evidence>
<evidence type="ECO:0000313" key="13">
    <source>
        <dbReference type="EMBL" id="CAL5134939.1"/>
    </source>
</evidence>
<dbReference type="InterPro" id="IPR045162">
    <property type="entry name" value="Vps15-like"/>
</dbReference>
<dbReference type="InterPro" id="IPR011989">
    <property type="entry name" value="ARM-like"/>
</dbReference>
<dbReference type="GO" id="GO:0005524">
    <property type="term" value="F:ATP binding"/>
    <property type="evidence" value="ECO:0007669"/>
    <property type="project" value="InterPro"/>
</dbReference>
<dbReference type="SUPFAM" id="SSF56112">
    <property type="entry name" value="Protein kinase-like (PK-like)"/>
    <property type="match status" value="2"/>
</dbReference>
<sequence>MGNQLASLTPPPLVNVEDCLSDSTNVRFEEELFGSRLFKVAKVKRVDDNSSRLLVVKLFPHPNASQLLSLYKGMLHSYCRQILNGYNLLAFSVTPSPTDRNVVLTRDFIDQSLNDRLCTRPFLCTEEKRWIAFQILRAVAQLHRTTTVVEQNESGASDADQRVAASTRPLCHGDIKAENVLLTSWGWVLLADPAPFKPCWLPADNPSEFTQYFDSSRRRVCYLAPERFVDVKSSPNVVRSPQEHSSLVMLPIGNSIYLDKESSTETGDCIASIESETDLKGASQVSKTTVGTTETDSTKQDPPVSLSPDTGESNSVQTGSRVENASVVASEITEGRVATKQTLASDTGDQNPPQSRSVPVARSLHLTLPSQTNQSLPESLLSPPMDLFSVGCVLLELFTDGSVAFTLADLLNYRANDRCRVLNLLKQVPCPQMRSLISGLLSLDPVERGTAEGRLMEQRGAAFPAVFYSHLTQYMQKFLHTSLRNPTLRIAYLRRTLSGLLQSISPLGPSSLSTAATLLCNLVTSVLRPLTAGYVTQTPSIAAALSPDNKSESITVHEPFSSTRPSASSAAGDSSELNGMRLLESGKVDALICLLQLSQYLSPTQLLDRIIPYCVDLTSAAHSGEVRGLALEALTQILRLATDNVANLSQIPASFEVLFLTEYLFPTLAPLSGDPQLRRTYARCLPDLAECASRFLCSASATGHLSMKASREEEVVNKPVIPSAPVNPESGMDAYDAYLMLLRTHIQDRFSDLDRQVRHALMNTDSLAKLAKFFGRSHTNGTLLSHMITFLNDKDDPGLRSSFYRQVAPLASLVGAQSIGVIRPLLEQGLIDQDEIVIETCLQSLTHLLRRRLLGAPVAVVFLTRALALTSHPTRRLRQSAVAYVTAFARHAVHSTGSALPKEGDNGSTKDPGSTCVLGMNSWSGFCSPASVYARLANAEVSRTFFRRSVHQCFTSDSVLLANLYPPVSRGVLESLITMVSTANHEPSVHIKPQHLLDQFLRFLQERKASRAVTRSGETPCYASPSDEAVALLFGKLRSLGLTERMEAQLLSLAPLLKNLCETYNDRLQKSVALRTCSNQPRALPKFKTLVVDTNQTNFVFTPTKMETVDPSDGGVGQTDTASYLRYLNRCLQPPARSCEQLIRRAYFSGRLPINLDRTSIIPRPQSFGRGLVWRQTPFAPNSGNDAAESVGENAAVGNSVKSGCGVNTLVQTDVMAKVPDRPLGIPDLRVGGTNQPECPLWPEGRPQGNLIAHLQEHHAGMLSLAVHASGRLMASCSSGDGTVKLWNCGLWPVNSDGYLSQSAYFVHPAAGSGSESIGRSSGLSKAGLAQIYSLPTHSSWTYSTKTEDTADDTSHTCRGLVWTTGGSSLVTVASGKWLHRIDVATGRRCGLNSLSMAEHGRAVCMTASASSQFPAQLNLLHSRLGGGGDANLIAYATTSNHIVARDLRIPFSSQPVWCLKQDGASGLVRSMAMHSCHTWLVTGTSRGHLVSWDLRYERPVAWTEHPGCQAPVSLLNLQLVETQSTRTLDSLVKPSRLTNDETQNKNAPNSSGQTLIVGATDYHNGITIWDLEACASASSAAVSATTYGINKHNSPAVSDGRIVSAWSRSADYSVARAVLCIPGPANPVSDPECDPAYSQLPTVITGGNDGRLRCWNFAKPSTSKVFAWAGEEEASPPTIAYKWENKSGVRTVFEETLDQQEGNSEVNAKRPGLLVATSNSNSFGIPQKQMTTAEEASTTRTGSFPAGGRLELREPSRGHKNIVSDMTLIRAGQYFLASASMDGVIKIWR</sequence>
<dbReference type="SUPFAM" id="SSF50978">
    <property type="entry name" value="WD40 repeat-like"/>
    <property type="match status" value="1"/>
</dbReference>
<evidence type="ECO:0000256" key="3">
    <source>
        <dbReference type="ARBA" id="ARBA00022527"/>
    </source>
</evidence>
<dbReference type="InterPro" id="IPR055231">
    <property type="entry name" value="2AA_helical"/>
</dbReference>
<dbReference type="GO" id="GO:0006623">
    <property type="term" value="P:protein targeting to vacuole"/>
    <property type="evidence" value="ECO:0007669"/>
    <property type="project" value="TreeGrafter"/>
</dbReference>
<proteinExistence type="predicted"/>
<keyword evidence="9" id="KW-0067">ATP-binding</keyword>
<dbReference type="EMBL" id="CAXLJL010000234">
    <property type="protein sequence ID" value="CAL5134939.1"/>
    <property type="molecule type" value="Genomic_DNA"/>
</dbReference>
<dbReference type="SMART" id="SM00320">
    <property type="entry name" value="WD40"/>
    <property type="match status" value="4"/>
</dbReference>
<comment type="subcellular location">
    <subcellularLocation>
        <location evidence="1">Cytoplasmic vesicle</location>
        <location evidence="1">Autophagosome</location>
    </subcellularLocation>
</comment>
<dbReference type="InterPro" id="IPR015943">
    <property type="entry name" value="WD40/YVTN_repeat-like_dom_sf"/>
</dbReference>
<gene>
    <name evidence="13" type="ORF">CDAUBV1_LOCUS9030</name>
</gene>
<feature type="domain" description="Protein kinase" evidence="12">
    <location>
        <begin position="1"/>
        <end position="466"/>
    </location>
</feature>
<feature type="compositionally biased region" description="Polar residues" evidence="11">
    <location>
        <begin position="307"/>
        <end position="323"/>
    </location>
</feature>
<feature type="compositionally biased region" description="Polar residues" evidence="11">
    <location>
        <begin position="283"/>
        <end position="295"/>
    </location>
</feature>
<feature type="compositionally biased region" description="Polar residues" evidence="11">
    <location>
        <begin position="560"/>
        <end position="573"/>
    </location>
</feature>
<dbReference type="GO" id="GO:0034272">
    <property type="term" value="C:phosphatidylinositol 3-kinase complex, class III, type II"/>
    <property type="evidence" value="ECO:0007669"/>
    <property type="project" value="TreeGrafter"/>
</dbReference>
<dbReference type="Pfam" id="PF22956">
    <property type="entry name" value="VPS15-like_hel"/>
    <property type="match status" value="1"/>
</dbReference>
<dbReference type="Gene3D" id="1.25.10.10">
    <property type="entry name" value="Leucine-rich Repeat Variant"/>
    <property type="match status" value="2"/>
</dbReference>
<evidence type="ECO:0000256" key="4">
    <source>
        <dbReference type="ARBA" id="ARBA00022574"/>
    </source>
</evidence>
<dbReference type="InterPro" id="IPR001680">
    <property type="entry name" value="WD40_rpt"/>
</dbReference>
<name>A0AAV2TFU2_CALDB</name>
<evidence type="ECO:0000256" key="1">
    <source>
        <dbReference type="ARBA" id="ARBA00004419"/>
    </source>
</evidence>